<dbReference type="EMBL" id="GG698937">
    <property type="protein sequence ID" value="EEU35583.1"/>
    <property type="molecule type" value="Genomic_DNA"/>
</dbReference>
<dbReference type="Proteomes" id="UP000005206">
    <property type="component" value="Chromosome 11"/>
</dbReference>
<dbReference type="CDD" id="cd03250">
    <property type="entry name" value="ABCC_MRP_domain1"/>
    <property type="match status" value="1"/>
</dbReference>
<dbReference type="InterPro" id="IPR044726">
    <property type="entry name" value="ABCC_6TM_D2"/>
</dbReference>
<dbReference type="HOGENOM" id="CLU_000604_27_5_1"/>
<evidence type="ECO:0000256" key="4">
    <source>
        <dbReference type="ARBA" id="ARBA00022475"/>
    </source>
</evidence>
<dbReference type="InterPro" id="IPR027417">
    <property type="entry name" value="P-loop_NTPase"/>
</dbReference>
<evidence type="ECO:0000256" key="6">
    <source>
        <dbReference type="ARBA" id="ARBA00022741"/>
    </source>
</evidence>
<feature type="transmembrane region" description="Helical" evidence="12">
    <location>
        <begin position="394"/>
        <end position="416"/>
    </location>
</feature>
<keyword evidence="6" id="KW-0547">Nucleotide-binding</keyword>
<keyword evidence="7" id="KW-0067">ATP-binding</keyword>
<dbReference type="GO" id="GO:0005886">
    <property type="term" value="C:plasma membrane"/>
    <property type="evidence" value="ECO:0007669"/>
    <property type="project" value="UniProtKB-SubCell"/>
</dbReference>
<evidence type="ECO:0000256" key="3">
    <source>
        <dbReference type="ARBA" id="ARBA00022448"/>
    </source>
</evidence>
<evidence type="ECO:0000256" key="9">
    <source>
        <dbReference type="ARBA" id="ARBA00023136"/>
    </source>
</evidence>
<keyword evidence="4" id="KW-1003">Cell membrane</keyword>
<evidence type="ECO:0000256" key="8">
    <source>
        <dbReference type="ARBA" id="ARBA00022989"/>
    </source>
</evidence>
<dbReference type="InterPro" id="IPR050173">
    <property type="entry name" value="ABC_transporter_C-like"/>
</dbReference>
<feature type="transmembrane region" description="Helical" evidence="12">
    <location>
        <begin position="932"/>
        <end position="963"/>
    </location>
</feature>
<keyword evidence="3" id="KW-0813">Transport</keyword>
<dbReference type="PROSITE" id="PS50929">
    <property type="entry name" value="ABC_TM1F"/>
    <property type="match status" value="2"/>
</dbReference>
<dbReference type="FunFam" id="1.20.1560.10:FF:000066">
    <property type="entry name" value="ABC multidrug transporter (Eurofung)"/>
    <property type="match status" value="1"/>
</dbReference>
<evidence type="ECO:0000259" key="14">
    <source>
        <dbReference type="PROSITE" id="PS50929"/>
    </source>
</evidence>
<dbReference type="GeneID" id="9676131"/>
<dbReference type="InterPro" id="IPR003439">
    <property type="entry name" value="ABC_transporter-like_ATP-bd"/>
</dbReference>
<feature type="domain" description="ABC transmembrane type-1" evidence="14">
    <location>
        <begin position="263"/>
        <end position="542"/>
    </location>
</feature>
<dbReference type="OrthoDB" id="6500128at2759"/>
<feature type="transmembrane region" description="Helical" evidence="12">
    <location>
        <begin position="20"/>
        <end position="38"/>
    </location>
</feature>
<gene>
    <name evidence="15" type="ORF">NECHADRAFT_52409</name>
</gene>
<dbReference type="OMA" id="YPRYQNA"/>
<dbReference type="SMART" id="SM00382">
    <property type="entry name" value="AAA"/>
    <property type="match status" value="2"/>
</dbReference>
<dbReference type="Gene3D" id="1.20.1560.10">
    <property type="entry name" value="ABC transporter type 1, transmembrane domain"/>
    <property type="match status" value="2"/>
</dbReference>
<feature type="transmembrane region" description="Helical" evidence="12">
    <location>
        <begin position="478"/>
        <end position="503"/>
    </location>
</feature>
<dbReference type="InterPro" id="IPR017871">
    <property type="entry name" value="ABC_transporter-like_CS"/>
</dbReference>
<dbReference type="Gene3D" id="3.40.50.300">
    <property type="entry name" value="P-loop containing nucleotide triphosphate hydrolases"/>
    <property type="match status" value="2"/>
</dbReference>
<dbReference type="SUPFAM" id="SSF90123">
    <property type="entry name" value="ABC transporter transmembrane region"/>
    <property type="match status" value="2"/>
</dbReference>
<dbReference type="InterPro" id="IPR003593">
    <property type="entry name" value="AAA+_ATPase"/>
</dbReference>
<dbReference type="SUPFAM" id="SSF52540">
    <property type="entry name" value="P-loop containing nucleoside triphosphate hydrolases"/>
    <property type="match status" value="2"/>
</dbReference>
<dbReference type="VEuPathDB" id="FungiDB:NECHADRAFT_52409"/>
<dbReference type="InterPro" id="IPR044746">
    <property type="entry name" value="ABCC_6TM_D1"/>
</dbReference>
<evidence type="ECO:0000256" key="10">
    <source>
        <dbReference type="ARBA" id="ARBA00023180"/>
    </source>
</evidence>
<dbReference type="RefSeq" id="XP_003041296.1">
    <property type="nucleotide sequence ID" value="XM_003041250.1"/>
</dbReference>
<keyword evidence="9 12" id="KW-0472">Membrane</keyword>
<feature type="transmembrane region" description="Helical" evidence="12">
    <location>
        <begin position="59"/>
        <end position="85"/>
    </location>
</feature>
<dbReference type="CDD" id="cd18579">
    <property type="entry name" value="ABC_6TM_ABCC_D1"/>
    <property type="match status" value="1"/>
</dbReference>
<sequence>MLDAEANFGPAASYRFDFTLLFENAVLSILPSTLFLVLTPQRLFWLVKQPRKLTKNSQFVLKLGLIAVYTILQLTVLLCWVLGPLPVPKSQIAAAVLVFLNGFALAFLSYAEHTRSVRPSTLINVYLLLTLLFDCAIARTLWLIEGTKLIAKVFTATVAIKFTVLVSEAWEKRSILRAQYQELSPESTSGILGRSVFWWLNPLMKIGFGRPLTEEDLYTIDSSLSSRRLVAHAQETWSLTNHTKKNRLFWSTIWAAKAVFASGMLSRICLIAFKYTQPFLIQRTVGFASDLTEPKSIGWGLTGAWLLVFIGLAISNGFYYHKTYQFVTSVRGSLESLIYNKTLDLSTTAFDETIAVTLMSTDTEAICLGFSNLHEVWASPIECGVALFLLYRQLGLAFLSPMIIAIVATVGIMQLANHMGRAQKKWVRGIQTRVDVTASMLGSMKEVKMLGLTDVLNSMVQNLRIKELKLAKKARKLLVFRLILASSTQTISPLATFATFVIISQSTGQPLNVASAYTSLSLIYLLSTPMATVIRTIPMVSASLACFDRIQAFLISDSFKDHRLPLNTGTIQANDSTSLSSRSSDVIEMQNLSPTQEFSVGDPLMVVSDASFSWGQAESPILHNISCTIRKSHFTYIIGSVGSGKSTLLQAMLGEMKPSKGSIFTGTRRIAFVGQEPWIQNLTLRQNILGAFNYDKSWYDKVIYACALEQDMMELPGRDATKAGTKGVSLSGGQKQRLALARAVYSRVPVIFLDDVFAGQDAATEEHIHRMLFSERGLFREMGTTVVCVTNAIHRLVYADHVIALSEQGSILHQGTFEQLKTDTVYFKGLHFEQNGSASKDDNTITTGPGELATSSPPAPGEDTQASLGQGLGEFATYGYYLGSVPLWHVLLILSLVCLHAGGYKMTELLLSFWTGRTGATQHESNSFYLGLYGMLAGLSMAALISCAWFYLIIAVPLGSAVLHARLLKSIMDAPLSFFSKTDVGVTTTRFSQDISVVDTELPFTLIDLLINIAVAFLSAVMMCVFSGYFAATLPPILFFCWLLSKFYLRTSRQIRILELQAKSPLFTHFLDTLQGLSSVRAFSWETQFREQYFEFLDASQRPYYLQFCIQRWLALVLDLMVAAMAGIMMVLVVQLRGQFAPKFVALALLNVTSFNESLTLVIKGYTQLETAFGAVARLKQFGATTESENLAGETSQVPEEWPSSGHVSIKNMTASYTKTGNPVLHGVTLDIPAGSKVGICGRSGSGKSSLMGCLLRLLEIDANSSIEFDGIDITTIPRQTIRASVAVVPQHPFFMKKTSIRDNLAPRGERNDERMLAALHRLKMRDVIDRMGGLDSILDIDRLSQGQRQLLCLARAMLANKRIILLDEASSNVDPNSEQLIRQVIREQFVGCTVIAIVHRLGAVVDFDRVAVMSGGRVVEWDNPRELLKRDSEFKKLWDLTSG</sequence>
<feature type="transmembrane region" description="Helical" evidence="12">
    <location>
        <begin position="1029"/>
        <end position="1049"/>
    </location>
</feature>
<comment type="subcellular location">
    <subcellularLocation>
        <location evidence="1">Cell membrane</location>
        <topology evidence="1">Multi-pass membrane protein</topology>
    </subcellularLocation>
</comment>
<evidence type="ECO:0000313" key="15">
    <source>
        <dbReference type="EMBL" id="EEU35583.1"/>
    </source>
</evidence>
<reference evidence="15 16" key="1">
    <citation type="journal article" date="2009" name="PLoS Genet.">
        <title>The genome of Nectria haematococca: contribution of supernumerary chromosomes to gene expansion.</title>
        <authorList>
            <person name="Coleman J.J."/>
            <person name="Rounsley S.D."/>
            <person name="Rodriguez-Carres M."/>
            <person name="Kuo A."/>
            <person name="Wasmann C.C."/>
            <person name="Grimwood J."/>
            <person name="Schmutz J."/>
            <person name="Taga M."/>
            <person name="White G.J."/>
            <person name="Zhou S."/>
            <person name="Schwartz D.C."/>
            <person name="Freitag M."/>
            <person name="Ma L.J."/>
            <person name="Danchin E.G."/>
            <person name="Henrissat B."/>
            <person name="Coutinho P.M."/>
            <person name="Nelson D.R."/>
            <person name="Straney D."/>
            <person name="Napoli C.A."/>
            <person name="Barker B.M."/>
            <person name="Gribskov M."/>
            <person name="Rep M."/>
            <person name="Kroken S."/>
            <person name="Molnar I."/>
            <person name="Rensing C."/>
            <person name="Kennell J.C."/>
            <person name="Zamora J."/>
            <person name="Farman M.L."/>
            <person name="Selker E.U."/>
            <person name="Salamov A."/>
            <person name="Shapiro H."/>
            <person name="Pangilinan J."/>
            <person name="Lindquist E."/>
            <person name="Lamers C."/>
            <person name="Grigoriev I.V."/>
            <person name="Geiser D.M."/>
            <person name="Covert S.F."/>
            <person name="Temporini E."/>
            <person name="Vanetten H.D."/>
        </authorList>
    </citation>
    <scope>NUCLEOTIDE SEQUENCE [LARGE SCALE GENOMIC DNA]</scope>
    <source>
        <strain evidence="16">ATCC MYA-4622 / CBS 123669 / FGSC 9596 / NRRL 45880 / 77-13-4</strain>
    </source>
</reference>
<proteinExistence type="inferred from homology"/>
<dbReference type="GO" id="GO:0140359">
    <property type="term" value="F:ABC-type transporter activity"/>
    <property type="evidence" value="ECO:0007669"/>
    <property type="project" value="InterPro"/>
</dbReference>
<dbReference type="Pfam" id="PF24357">
    <property type="entry name" value="TMD0_ABC"/>
    <property type="match status" value="1"/>
</dbReference>
<feature type="transmembrane region" description="Helical" evidence="12">
    <location>
        <begin position="1113"/>
        <end position="1134"/>
    </location>
</feature>
<evidence type="ECO:0000256" key="1">
    <source>
        <dbReference type="ARBA" id="ARBA00004651"/>
    </source>
</evidence>
<dbReference type="PROSITE" id="PS00211">
    <property type="entry name" value="ABC_TRANSPORTER_1"/>
    <property type="match status" value="2"/>
</dbReference>
<feature type="transmembrane region" description="Helical" evidence="12">
    <location>
        <begin position="123"/>
        <end position="144"/>
    </location>
</feature>
<dbReference type="eggNOG" id="KOG0054">
    <property type="taxonomic scope" value="Eukaryota"/>
</dbReference>
<dbReference type="CDD" id="cd18580">
    <property type="entry name" value="ABC_6TM_ABCC_D2"/>
    <property type="match status" value="1"/>
</dbReference>
<feature type="transmembrane region" description="Helical" evidence="12">
    <location>
        <begin position="254"/>
        <end position="276"/>
    </location>
</feature>
<keyword evidence="5 12" id="KW-0812">Transmembrane</keyword>
<comment type="similarity">
    <text evidence="2">Belongs to the ABC transporter superfamily. ABCC family. Conjugate transporter (TC 3.A.1.208) subfamily.</text>
</comment>
<feature type="transmembrane region" description="Helical" evidence="12">
    <location>
        <begin position="91"/>
        <end position="111"/>
    </location>
</feature>
<dbReference type="KEGG" id="nhe:NECHADRAFT_52409"/>
<dbReference type="InterPro" id="IPR036640">
    <property type="entry name" value="ABC1_TM_sf"/>
</dbReference>
<feature type="domain" description="ABC transporter" evidence="13">
    <location>
        <begin position="1208"/>
        <end position="1441"/>
    </location>
</feature>
<evidence type="ECO:0000256" key="2">
    <source>
        <dbReference type="ARBA" id="ARBA00009726"/>
    </source>
</evidence>
<dbReference type="GO" id="GO:0005524">
    <property type="term" value="F:ATP binding"/>
    <property type="evidence" value="ECO:0007669"/>
    <property type="project" value="UniProtKB-KW"/>
</dbReference>
<dbReference type="CDD" id="cd03244">
    <property type="entry name" value="ABCC_MRP_domain2"/>
    <property type="match status" value="1"/>
</dbReference>
<dbReference type="InParanoid" id="C7ZK57"/>
<dbReference type="PANTHER" id="PTHR24223">
    <property type="entry name" value="ATP-BINDING CASSETTE SUB-FAMILY C"/>
    <property type="match status" value="1"/>
</dbReference>
<dbReference type="PANTHER" id="PTHR24223:SF269">
    <property type="entry name" value="ABC MULTIDRUG TRANSPORTER (EUROFUNG)-RELATED"/>
    <property type="match status" value="1"/>
</dbReference>
<dbReference type="Pfam" id="PF00664">
    <property type="entry name" value="ABC_membrane"/>
    <property type="match status" value="2"/>
</dbReference>
<name>C7ZK57_FUSV7</name>
<feature type="transmembrane region" description="Helical" evidence="12">
    <location>
        <begin position="515"/>
        <end position="534"/>
    </location>
</feature>
<accession>C7ZK57</accession>
<feature type="domain" description="ABC transporter" evidence="13">
    <location>
        <begin position="605"/>
        <end position="833"/>
    </location>
</feature>
<keyword evidence="16" id="KW-1185">Reference proteome</keyword>
<evidence type="ECO:0008006" key="17">
    <source>
        <dbReference type="Google" id="ProtNLM"/>
    </source>
</evidence>
<feature type="domain" description="ABC transmembrane type-1" evidence="14">
    <location>
        <begin position="909"/>
        <end position="1171"/>
    </location>
</feature>
<feature type="region of interest" description="Disordered" evidence="11">
    <location>
        <begin position="837"/>
        <end position="864"/>
    </location>
</feature>
<keyword evidence="10" id="KW-0325">Glycoprotein</keyword>
<evidence type="ECO:0000256" key="12">
    <source>
        <dbReference type="SAM" id="Phobius"/>
    </source>
</evidence>
<dbReference type="InterPro" id="IPR011527">
    <property type="entry name" value="ABC1_TM_dom"/>
</dbReference>
<feature type="transmembrane region" description="Helical" evidence="12">
    <location>
        <begin position="150"/>
        <end position="170"/>
    </location>
</feature>
<evidence type="ECO:0000313" key="16">
    <source>
        <dbReference type="Proteomes" id="UP000005206"/>
    </source>
</evidence>
<evidence type="ECO:0000256" key="5">
    <source>
        <dbReference type="ARBA" id="ARBA00022692"/>
    </source>
</evidence>
<feature type="transmembrane region" description="Helical" evidence="12">
    <location>
        <begin position="297"/>
        <end position="320"/>
    </location>
</feature>
<evidence type="ECO:0000256" key="11">
    <source>
        <dbReference type="SAM" id="MobiDB-lite"/>
    </source>
</evidence>
<dbReference type="GO" id="GO:0016887">
    <property type="term" value="F:ATP hydrolysis activity"/>
    <property type="evidence" value="ECO:0007669"/>
    <property type="project" value="InterPro"/>
</dbReference>
<dbReference type="FunFam" id="1.20.1560.10:FF:000055">
    <property type="entry name" value="ABC multidrug transporter (Eurofung)"/>
    <property type="match status" value="1"/>
</dbReference>
<keyword evidence="8 12" id="KW-1133">Transmembrane helix</keyword>
<dbReference type="InterPro" id="IPR056227">
    <property type="entry name" value="TMD0_ABC"/>
</dbReference>
<dbReference type="PROSITE" id="PS50893">
    <property type="entry name" value="ABC_TRANSPORTER_2"/>
    <property type="match status" value="2"/>
</dbReference>
<feature type="transmembrane region" description="Helical" evidence="12">
    <location>
        <begin position="878"/>
        <end position="902"/>
    </location>
</feature>
<evidence type="ECO:0000259" key="13">
    <source>
        <dbReference type="PROSITE" id="PS50893"/>
    </source>
</evidence>
<dbReference type="Pfam" id="PF00005">
    <property type="entry name" value="ABC_tran"/>
    <property type="match status" value="2"/>
</dbReference>
<protein>
    <recommendedName>
        <fullName evidence="17">ABC transporter</fullName>
    </recommendedName>
</protein>
<dbReference type="FunFam" id="3.40.50.300:FF:002145">
    <property type="entry name" value="ABC transporter (MsbA subfamily)"/>
    <property type="match status" value="1"/>
</dbReference>
<organism evidence="15 16">
    <name type="scientific">Fusarium vanettenii (strain ATCC MYA-4622 / CBS 123669 / FGSC 9596 / NRRL 45880 / 77-13-4)</name>
    <name type="common">Fusarium solani subsp. pisi</name>
    <dbReference type="NCBI Taxonomy" id="660122"/>
    <lineage>
        <taxon>Eukaryota</taxon>
        <taxon>Fungi</taxon>
        <taxon>Dikarya</taxon>
        <taxon>Ascomycota</taxon>
        <taxon>Pezizomycotina</taxon>
        <taxon>Sordariomycetes</taxon>
        <taxon>Hypocreomycetidae</taxon>
        <taxon>Hypocreales</taxon>
        <taxon>Nectriaceae</taxon>
        <taxon>Fusarium</taxon>
        <taxon>Fusarium solani species complex</taxon>
        <taxon>Fusarium vanettenii</taxon>
    </lineage>
</organism>
<evidence type="ECO:0000256" key="7">
    <source>
        <dbReference type="ARBA" id="ARBA00022840"/>
    </source>
</evidence>